<dbReference type="EMBL" id="MHQD01000020">
    <property type="protein sequence ID" value="OGZ96106.1"/>
    <property type="molecule type" value="Genomic_DNA"/>
</dbReference>
<feature type="coiled-coil region" evidence="1">
    <location>
        <begin position="83"/>
        <end position="110"/>
    </location>
</feature>
<evidence type="ECO:0000313" key="2">
    <source>
        <dbReference type="EMBL" id="OGZ96106.1"/>
    </source>
</evidence>
<protein>
    <submittedName>
        <fullName evidence="2">Ribosomal subunit interface protein</fullName>
    </submittedName>
</protein>
<organism evidence="2 3">
    <name type="scientific">Candidatus Sungbacteria bacterium RIFCSPHIGHO2_01_FULL_50_25</name>
    <dbReference type="NCBI Taxonomy" id="1802265"/>
    <lineage>
        <taxon>Bacteria</taxon>
        <taxon>Candidatus Sungiibacteriota</taxon>
    </lineage>
</organism>
<evidence type="ECO:0000313" key="3">
    <source>
        <dbReference type="Proteomes" id="UP000178574"/>
    </source>
</evidence>
<dbReference type="Gene3D" id="3.30.160.100">
    <property type="entry name" value="Ribosome hibernation promotion factor-like"/>
    <property type="match status" value="1"/>
</dbReference>
<dbReference type="InterPro" id="IPR036567">
    <property type="entry name" value="RHF-like"/>
</dbReference>
<evidence type="ECO:0000256" key="1">
    <source>
        <dbReference type="SAM" id="Coils"/>
    </source>
</evidence>
<accession>A0A1G2K9K6</accession>
<proteinExistence type="predicted"/>
<dbReference type="Pfam" id="PF02482">
    <property type="entry name" value="Ribosomal_S30AE"/>
    <property type="match status" value="1"/>
</dbReference>
<keyword evidence="1" id="KW-0175">Coiled coil</keyword>
<gene>
    <name evidence="2" type="ORF">A2847_00405</name>
</gene>
<dbReference type="AlphaFoldDB" id="A0A1G2K9K6"/>
<dbReference type="Proteomes" id="UP000178574">
    <property type="component" value="Unassembled WGS sequence"/>
</dbReference>
<dbReference type="NCBIfam" id="TIGR00741">
    <property type="entry name" value="yfiA"/>
    <property type="match status" value="1"/>
</dbReference>
<dbReference type="SUPFAM" id="SSF69754">
    <property type="entry name" value="Ribosome binding protein Y (YfiA homologue)"/>
    <property type="match status" value="1"/>
</dbReference>
<comment type="caution">
    <text evidence="2">The sequence shown here is derived from an EMBL/GenBank/DDBJ whole genome shotgun (WGS) entry which is preliminary data.</text>
</comment>
<sequence>MRIVLKQKNLRITPALRDYIEAKLVSPVKKIIRRAEDEELPMLEIEIARTSMHHRKGLVYYAEANLSFGKRMIRVEAKDQDIYAAIDSLKDELESRMVRLRDKQTALDRRGGRRVKRTLRDEKT</sequence>
<reference evidence="2 3" key="1">
    <citation type="journal article" date="2016" name="Nat. Commun.">
        <title>Thousands of microbial genomes shed light on interconnected biogeochemical processes in an aquifer system.</title>
        <authorList>
            <person name="Anantharaman K."/>
            <person name="Brown C.T."/>
            <person name="Hug L.A."/>
            <person name="Sharon I."/>
            <person name="Castelle C.J."/>
            <person name="Probst A.J."/>
            <person name="Thomas B.C."/>
            <person name="Singh A."/>
            <person name="Wilkins M.J."/>
            <person name="Karaoz U."/>
            <person name="Brodie E.L."/>
            <person name="Williams K.H."/>
            <person name="Hubbard S.S."/>
            <person name="Banfield J.F."/>
        </authorList>
    </citation>
    <scope>NUCLEOTIDE SEQUENCE [LARGE SCALE GENOMIC DNA]</scope>
</reference>
<name>A0A1G2K9K6_9BACT</name>
<dbReference type="InterPro" id="IPR003489">
    <property type="entry name" value="RHF/RaiA"/>
</dbReference>